<dbReference type="InterPro" id="IPR039481">
    <property type="entry name" value="EXOC2/Sec5_N_dom"/>
</dbReference>
<dbReference type="Pfam" id="PF15469">
    <property type="entry name" value="Sec5"/>
    <property type="match status" value="1"/>
</dbReference>
<dbReference type="AlphaFoldDB" id="A0A9N9H2H3"/>
<evidence type="ECO:0000256" key="3">
    <source>
        <dbReference type="ARBA" id="ARBA00022483"/>
    </source>
</evidence>
<sequence>LACGEEILARFLDDGKKVLARHYQLDVLDPVVWTEEPDNRHSRRFSIIDGQLYSNNIAVEERQSFNDSDPLGLRPSIFSNNEHIQRVAQGDYEFFKEQSQLFVSSKSFNSKVFLRTVHLDTSYADLLVGAQKLRFTLDQKAEALKKLVHDNFDGFVSAKNTIDTVYNEMKAKSLNEKEDFGIRSLDVALTDAAVKAEQVFGPVLANRTKAEKIRSTLSVLEKFKFFFSLPSSLTDSLKH</sequence>
<evidence type="ECO:0000313" key="6">
    <source>
        <dbReference type="EMBL" id="CAG8648233.1"/>
    </source>
</evidence>
<comment type="function">
    <text evidence="4">Component of the exocyst complex involved in the docking of exocytic vesicles with fusion sites on the plasma membrane.</text>
</comment>
<protein>
    <recommendedName>
        <fullName evidence="4">Exocyst complex component SEC5</fullName>
    </recommendedName>
</protein>
<gene>
    <name evidence="6" type="ORF">POCULU_LOCUS9804</name>
</gene>
<dbReference type="PANTHER" id="PTHR13043:SF1">
    <property type="entry name" value="EXOCYST COMPLEX COMPONENT 2"/>
    <property type="match status" value="1"/>
</dbReference>
<dbReference type="OrthoDB" id="26242at2759"/>
<dbReference type="EMBL" id="CAJVPJ010004074">
    <property type="protein sequence ID" value="CAG8648233.1"/>
    <property type="molecule type" value="Genomic_DNA"/>
</dbReference>
<keyword evidence="3 4" id="KW-0268">Exocytosis</keyword>
<dbReference type="GO" id="GO:0000145">
    <property type="term" value="C:exocyst"/>
    <property type="evidence" value="ECO:0007669"/>
    <property type="project" value="UniProtKB-UniRule"/>
</dbReference>
<dbReference type="GO" id="GO:0006893">
    <property type="term" value="P:Golgi to plasma membrane transport"/>
    <property type="evidence" value="ECO:0007669"/>
    <property type="project" value="UniProtKB-UniRule"/>
</dbReference>
<keyword evidence="7" id="KW-1185">Reference proteome</keyword>
<comment type="similarity">
    <text evidence="1 4">Belongs to the SEC5 family.</text>
</comment>
<feature type="domain" description="Exocyst complex component EXOC2/Sec5 N-terminal" evidence="5">
    <location>
        <begin position="68"/>
        <end position="238"/>
    </location>
</feature>
<comment type="subunit">
    <text evidence="4">Component of the exocyst complex.</text>
</comment>
<accession>A0A9N9H2H3</accession>
<dbReference type="GO" id="GO:0006887">
    <property type="term" value="P:exocytosis"/>
    <property type="evidence" value="ECO:0007669"/>
    <property type="project" value="UniProtKB-KW"/>
</dbReference>
<dbReference type="GO" id="GO:0015031">
    <property type="term" value="P:protein transport"/>
    <property type="evidence" value="ECO:0007669"/>
    <property type="project" value="UniProtKB-KW"/>
</dbReference>
<evidence type="ECO:0000256" key="2">
    <source>
        <dbReference type="ARBA" id="ARBA00022448"/>
    </source>
</evidence>
<evidence type="ECO:0000259" key="5">
    <source>
        <dbReference type="Pfam" id="PF15469"/>
    </source>
</evidence>
<name>A0A9N9H2H3_9GLOM</name>
<reference evidence="6" key="1">
    <citation type="submission" date="2021-06" db="EMBL/GenBank/DDBJ databases">
        <authorList>
            <person name="Kallberg Y."/>
            <person name="Tangrot J."/>
            <person name="Rosling A."/>
        </authorList>
    </citation>
    <scope>NUCLEOTIDE SEQUENCE</scope>
    <source>
        <strain evidence="6">IA702</strain>
    </source>
</reference>
<keyword evidence="4" id="KW-0653">Protein transport</keyword>
<dbReference type="InterPro" id="IPR029175">
    <property type="entry name" value="EXOC2/Sec5"/>
</dbReference>
<evidence type="ECO:0000313" key="7">
    <source>
        <dbReference type="Proteomes" id="UP000789572"/>
    </source>
</evidence>
<dbReference type="PANTHER" id="PTHR13043">
    <property type="entry name" value="EXOCYST COMPLEX COMPONENT SEC5"/>
    <property type="match status" value="1"/>
</dbReference>
<comment type="caution">
    <text evidence="6">The sequence shown here is derived from an EMBL/GenBank/DDBJ whole genome shotgun (WGS) entry which is preliminary data.</text>
</comment>
<evidence type="ECO:0000256" key="1">
    <source>
        <dbReference type="ARBA" id="ARBA00010578"/>
    </source>
</evidence>
<proteinExistence type="inferred from homology"/>
<organism evidence="6 7">
    <name type="scientific">Paraglomus occultum</name>
    <dbReference type="NCBI Taxonomy" id="144539"/>
    <lineage>
        <taxon>Eukaryota</taxon>
        <taxon>Fungi</taxon>
        <taxon>Fungi incertae sedis</taxon>
        <taxon>Mucoromycota</taxon>
        <taxon>Glomeromycotina</taxon>
        <taxon>Glomeromycetes</taxon>
        <taxon>Paraglomerales</taxon>
        <taxon>Paraglomeraceae</taxon>
        <taxon>Paraglomus</taxon>
    </lineage>
</organism>
<evidence type="ECO:0000256" key="4">
    <source>
        <dbReference type="RuleBase" id="RU365069"/>
    </source>
</evidence>
<feature type="non-terminal residue" evidence="6">
    <location>
        <position position="1"/>
    </location>
</feature>
<feature type="non-terminal residue" evidence="6">
    <location>
        <position position="239"/>
    </location>
</feature>
<keyword evidence="2 4" id="KW-0813">Transport</keyword>
<dbReference type="Proteomes" id="UP000789572">
    <property type="component" value="Unassembled WGS sequence"/>
</dbReference>